<proteinExistence type="predicted"/>
<dbReference type="EMBL" id="JAUKUD010000002">
    <property type="protein sequence ID" value="KAK0750844.1"/>
    <property type="molecule type" value="Genomic_DNA"/>
</dbReference>
<protein>
    <recommendedName>
        <fullName evidence="1">DUF6603 domain-containing protein</fullName>
    </recommendedName>
</protein>
<evidence type="ECO:0000313" key="2">
    <source>
        <dbReference type="EMBL" id="KAK0750844.1"/>
    </source>
</evidence>
<accession>A0AA40F438</accession>
<dbReference type="AlphaFoldDB" id="A0AA40F438"/>
<keyword evidence="3" id="KW-1185">Reference proteome</keyword>
<reference evidence="2" key="1">
    <citation type="submission" date="2023-06" db="EMBL/GenBank/DDBJ databases">
        <title>Genome-scale phylogeny and comparative genomics of the fungal order Sordariales.</title>
        <authorList>
            <consortium name="Lawrence Berkeley National Laboratory"/>
            <person name="Hensen N."/>
            <person name="Bonometti L."/>
            <person name="Westerberg I."/>
            <person name="Brannstrom I.O."/>
            <person name="Guillou S."/>
            <person name="Cros-Aarteil S."/>
            <person name="Calhoun S."/>
            <person name="Haridas S."/>
            <person name="Kuo A."/>
            <person name="Mondo S."/>
            <person name="Pangilinan J."/>
            <person name="Riley R."/>
            <person name="LaButti K."/>
            <person name="Andreopoulos B."/>
            <person name="Lipzen A."/>
            <person name="Chen C."/>
            <person name="Yanf M."/>
            <person name="Daum C."/>
            <person name="Ng V."/>
            <person name="Clum A."/>
            <person name="Steindorff A."/>
            <person name="Ohm R."/>
            <person name="Martin F."/>
            <person name="Silar P."/>
            <person name="Natvig D."/>
            <person name="Lalanne C."/>
            <person name="Gautier V."/>
            <person name="Ament-velasquez S.L."/>
            <person name="Kruys A."/>
            <person name="Hutchinson M.I."/>
            <person name="Powell A.J."/>
            <person name="Barry K."/>
            <person name="Miller A.N."/>
            <person name="Grigoriev I.V."/>
            <person name="Debuchy R."/>
            <person name="Gladieux P."/>
            <person name="Thoren M.H."/>
            <person name="Johannesson H."/>
        </authorList>
    </citation>
    <scope>NUCLEOTIDE SEQUENCE</scope>
    <source>
        <strain evidence="2">SMH3187-1</strain>
    </source>
</reference>
<dbReference type="InterPro" id="IPR046538">
    <property type="entry name" value="DUF6603"/>
</dbReference>
<feature type="domain" description="DUF6603" evidence="1">
    <location>
        <begin position="1"/>
        <end position="159"/>
    </location>
</feature>
<gene>
    <name evidence="2" type="ORF">B0T18DRAFT_425586</name>
</gene>
<comment type="caution">
    <text evidence="2">The sequence shown here is derived from an EMBL/GenBank/DDBJ whole genome shotgun (WGS) entry which is preliminary data.</text>
</comment>
<evidence type="ECO:0000313" key="3">
    <source>
        <dbReference type="Proteomes" id="UP001172155"/>
    </source>
</evidence>
<dbReference type="Proteomes" id="UP001172155">
    <property type="component" value="Unassembled WGS sequence"/>
</dbReference>
<organism evidence="2 3">
    <name type="scientific">Schizothecium vesticola</name>
    <dbReference type="NCBI Taxonomy" id="314040"/>
    <lineage>
        <taxon>Eukaryota</taxon>
        <taxon>Fungi</taxon>
        <taxon>Dikarya</taxon>
        <taxon>Ascomycota</taxon>
        <taxon>Pezizomycotina</taxon>
        <taxon>Sordariomycetes</taxon>
        <taxon>Sordariomycetidae</taxon>
        <taxon>Sordariales</taxon>
        <taxon>Schizotheciaceae</taxon>
        <taxon>Schizothecium</taxon>
    </lineage>
</organism>
<name>A0AA40F438_9PEZI</name>
<evidence type="ECO:0000259" key="1">
    <source>
        <dbReference type="Pfam" id="PF20248"/>
    </source>
</evidence>
<sequence>MAGACINANQSIGVLQAFLNAYADFLINYKPFSFQASGGVSVGVRFTLDLLFVTLHINVEIGATLNLSGPPFQGSAHVGFWVFGFTVRFGSTEPVDPSPADLLDFYHVALQKGSPTANTTPPTPHKLVCQSGLVPPASGSSSSSSSSWPIHAGTFTFAVSAVFALSHATMYPDLASESQSYTYPTASDPQWPAIYSRIMQLAATDTPLTSRLEVYMTFPPNVIPPVW</sequence>
<dbReference type="Pfam" id="PF20248">
    <property type="entry name" value="DUF6603"/>
    <property type="match status" value="1"/>
</dbReference>